<protein>
    <recommendedName>
        <fullName evidence="9">GTP-binding nuclear protein</fullName>
    </recommendedName>
</protein>
<gene>
    <name evidence="10" type="ORF">V8G54_016672</name>
</gene>
<dbReference type="GO" id="GO:0003924">
    <property type="term" value="F:GTPase activity"/>
    <property type="evidence" value="ECO:0007669"/>
    <property type="project" value="InterPro"/>
</dbReference>
<dbReference type="CDD" id="cd00877">
    <property type="entry name" value="Ran"/>
    <property type="match status" value="1"/>
</dbReference>
<dbReference type="InterPro" id="IPR001806">
    <property type="entry name" value="Small_GTPase"/>
</dbReference>
<dbReference type="PRINTS" id="PR00627">
    <property type="entry name" value="GTPRANTC4"/>
</dbReference>
<proteinExistence type="inferred from homology"/>
<dbReference type="PANTHER" id="PTHR24071">
    <property type="entry name" value="RAN GTPASE"/>
    <property type="match status" value="1"/>
</dbReference>
<dbReference type="GO" id="GO:0005525">
    <property type="term" value="F:GTP binding"/>
    <property type="evidence" value="ECO:0007669"/>
    <property type="project" value="UniProtKB-KW"/>
</dbReference>
<keyword evidence="5 9" id="KW-0653">Protein transport</keyword>
<dbReference type="SMART" id="SM00173">
    <property type="entry name" value="RAS"/>
    <property type="match status" value="1"/>
</dbReference>
<dbReference type="SMART" id="SM00174">
    <property type="entry name" value="RHO"/>
    <property type="match status" value="1"/>
</dbReference>
<evidence type="ECO:0000256" key="1">
    <source>
        <dbReference type="ARBA" id="ARBA00004123"/>
    </source>
</evidence>
<dbReference type="GO" id="GO:0000054">
    <property type="term" value="P:ribosomal subunit export from nucleus"/>
    <property type="evidence" value="ECO:0007669"/>
    <property type="project" value="TreeGrafter"/>
</dbReference>
<dbReference type="Pfam" id="PF00071">
    <property type="entry name" value="Ras"/>
    <property type="match status" value="1"/>
</dbReference>
<dbReference type="GO" id="GO:0005634">
    <property type="term" value="C:nucleus"/>
    <property type="evidence" value="ECO:0007669"/>
    <property type="project" value="UniProtKB-SubCell"/>
</dbReference>
<dbReference type="Proteomes" id="UP001374535">
    <property type="component" value="Chromosome 5"/>
</dbReference>
<accession>A0AAQ3NPB2</accession>
<evidence type="ECO:0000313" key="10">
    <source>
        <dbReference type="EMBL" id="WVZ12142.1"/>
    </source>
</evidence>
<evidence type="ECO:0000313" key="11">
    <source>
        <dbReference type="Proteomes" id="UP001374535"/>
    </source>
</evidence>
<name>A0AAQ3NPB2_VIGMU</name>
<dbReference type="SMART" id="SM00175">
    <property type="entry name" value="RAB"/>
    <property type="match status" value="1"/>
</dbReference>
<dbReference type="SMART" id="SM00176">
    <property type="entry name" value="RAN"/>
    <property type="match status" value="1"/>
</dbReference>
<dbReference type="SUPFAM" id="SSF52540">
    <property type="entry name" value="P-loop containing nucleoside triphosphate hydrolases"/>
    <property type="match status" value="1"/>
</dbReference>
<keyword evidence="6 9" id="KW-0342">GTP-binding</keyword>
<keyword evidence="3 9" id="KW-0813">Transport</keyword>
<comment type="function">
    <text evidence="8 9">GTP-binding protein involved in nucleocytoplasmic transport. Required for the import of protein into the nucleus and also for RNA export. Involved in chromatin condensation and control of cell cycle.</text>
</comment>
<dbReference type="PROSITE" id="PS51418">
    <property type="entry name" value="RAN"/>
    <property type="match status" value="1"/>
</dbReference>
<dbReference type="PROSITE" id="PS51419">
    <property type="entry name" value="RAB"/>
    <property type="match status" value="1"/>
</dbReference>
<comment type="similarity">
    <text evidence="2 9">Belongs to the small GTPase superfamily. Ran family.</text>
</comment>
<keyword evidence="4 9" id="KW-0547">Nucleotide-binding</keyword>
<reference evidence="10 11" key="1">
    <citation type="journal article" date="2023" name="Life. Sci Alliance">
        <title>Evolutionary insights into 3D genome organization and epigenetic landscape of Vigna mungo.</title>
        <authorList>
            <person name="Junaid A."/>
            <person name="Singh B."/>
            <person name="Bhatia S."/>
        </authorList>
    </citation>
    <scope>NUCLEOTIDE SEQUENCE [LARGE SCALE GENOMIC DNA]</scope>
    <source>
        <strain evidence="10">Urdbean</strain>
    </source>
</reference>
<dbReference type="FunFam" id="3.40.50.300:FF:000369">
    <property type="entry name" value="GTP-binding nuclear protein"/>
    <property type="match status" value="1"/>
</dbReference>
<comment type="subcellular location">
    <subcellularLocation>
        <location evidence="1 9">Nucleus</location>
    </subcellularLocation>
</comment>
<evidence type="ECO:0000256" key="2">
    <source>
        <dbReference type="ARBA" id="ARBA00008028"/>
    </source>
</evidence>
<dbReference type="GO" id="GO:0006606">
    <property type="term" value="P:protein import into nucleus"/>
    <property type="evidence" value="ECO:0007669"/>
    <property type="project" value="TreeGrafter"/>
</dbReference>
<evidence type="ECO:0000256" key="7">
    <source>
        <dbReference type="ARBA" id="ARBA00023242"/>
    </source>
</evidence>
<keyword evidence="11" id="KW-1185">Reference proteome</keyword>
<dbReference type="InterPro" id="IPR027417">
    <property type="entry name" value="P-loop_NTPase"/>
</dbReference>
<evidence type="ECO:0000256" key="6">
    <source>
        <dbReference type="ARBA" id="ARBA00023134"/>
    </source>
</evidence>
<evidence type="ECO:0000256" key="3">
    <source>
        <dbReference type="ARBA" id="ARBA00022448"/>
    </source>
</evidence>
<dbReference type="GO" id="GO:0005737">
    <property type="term" value="C:cytoplasm"/>
    <property type="evidence" value="ECO:0007669"/>
    <property type="project" value="TreeGrafter"/>
</dbReference>
<dbReference type="PANTHER" id="PTHR24071:SF42">
    <property type="entry name" value="GTP-BINDING NUCLEAR PROTEIN RAN-1-RELATED"/>
    <property type="match status" value="1"/>
</dbReference>
<dbReference type="Gene3D" id="3.40.50.300">
    <property type="entry name" value="P-loop containing nucleotide triphosphate hydrolases"/>
    <property type="match status" value="1"/>
</dbReference>
<organism evidence="10 11">
    <name type="scientific">Vigna mungo</name>
    <name type="common">Black gram</name>
    <name type="synonym">Phaseolus mungo</name>
    <dbReference type="NCBI Taxonomy" id="3915"/>
    <lineage>
        <taxon>Eukaryota</taxon>
        <taxon>Viridiplantae</taxon>
        <taxon>Streptophyta</taxon>
        <taxon>Embryophyta</taxon>
        <taxon>Tracheophyta</taxon>
        <taxon>Spermatophyta</taxon>
        <taxon>Magnoliopsida</taxon>
        <taxon>eudicotyledons</taxon>
        <taxon>Gunneridae</taxon>
        <taxon>Pentapetalae</taxon>
        <taxon>rosids</taxon>
        <taxon>fabids</taxon>
        <taxon>Fabales</taxon>
        <taxon>Fabaceae</taxon>
        <taxon>Papilionoideae</taxon>
        <taxon>50 kb inversion clade</taxon>
        <taxon>NPAAA clade</taxon>
        <taxon>indigoferoid/millettioid clade</taxon>
        <taxon>Phaseoleae</taxon>
        <taxon>Vigna</taxon>
    </lineage>
</organism>
<dbReference type="InterPro" id="IPR002041">
    <property type="entry name" value="Ran_GTPase"/>
</dbReference>
<evidence type="ECO:0000256" key="8">
    <source>
        <dbReference type="ARBA" id="ARBA00024659"/>
    </source>
</evidence>
<sequence length="222" mass="25175">MELALPQHQPVDYPSFKLVIVGDGGTGKTTFVKRHITGEFEKKYERNNIFFPFASLLLLLTTFTPIVEEFAFTAGTLLAKKNLVVSEMCAIIMFDVTARLTYKNVPTWHRDLCRVCENIPIVLCGNKVDVKNRQVKAKQVTFHRKKNLQYYEISAKSNYNFEKPFLYLAKKLAGDAGLHFVEMPALAPPDVVIDLVTQQMNEEELAKAAAQPLPDDDDETFD</sequence>
<evidence type="ECO:0000256" key="4">
    <source>
        <dbReference type="ARBA" id="ARBA00022741"/>
    </source>
</evidence>
<keyword evidence="7 9" id="KW-0539">Nucleus</keyword>
<dbReference type="AlphaFoldDB" id="A0AAQ3NPB2"/>
<dbReference type="EMBL" id="CP144696">
    <property type="protein sequence ID" value="WVZ12142.1"/>
    <property type="molecule type" value="Genomic_DNA"/>
</dbReference>
<evidence type="ECO:0000256" key="5">
    <source>
        <dbReference type="ARBA" id="ARBA00022927"/>
    </source>
</evidence>
<evidence type="ECO:0000256" key="9">
    <source>
        <dbReference type="RuleBase" id="RU363057"/>
    </source>
</evidence>